<evidence type="ECO:0000256" key="6">
    <source>
        <dbReference type="ARBA" id="ARBA00022617"/>
    </source>
</evidence>
<organism evidence="18 19">
    <name type="scientific">Massariosphaeria phaeospora</name>
    <dbReference type="NCBI Taxonomy" id="100035"/>
    <lineage>
        <taxon>Eukaryota</taxon>
        <taxon>Fungi</taxon>
        <taxon>Dikarya</taxon>
        <taxon>Ascomycota</taxon>
        <taxon>Pezizomycotina</taxon>
        <taxon>Dothideomycetes</taxon>
        <taxon>Pleosporomycetidae</taxon>
        <taxon>Pleosporales</taxon>
        <taxon>Pleosporales incertae sedis</taxon>
        <taxon>Massariosphaeria</taxon>
    </lineage>
</organism>
<dbReference type="Pfam" id="PF05730">
    <property type="entry name" value="CFEM"/>
    <property type="match status" value="1"/>
</dbReference>
<keyword evidence="6 15" id="KW-0349">Heme</keyword>
<evidence type="ECO:0000256" key="7">
    <source>
        <dbReference type="ARBA" id="ARBA00022622"/>
    </source>
</evidence>
<evidence type="ECO:0000256" key="5">
    <source>
        <dbReference type="ARBA" id="ARBA00022525"/>
    </source>
</evidence>
<evidence type="ECO:0000313" key="19">
    <source>
        <dbReference type="Proteomes" id="UP000481861"/>
    </source>
</evidence>
<evidence type="ECO:0000256" key="3">
    <source>
        <dbReference type="ARBA" id="ARBA00010031"/>
    </source>
</evidence>
<dbReference type="PANTHER" id="PTHR37928:SF1">
    <property type="entry name" value="CFEM DOMAIN PROTEIN (AFU_ORTHOLOGUE AFUA_6G14090)"/>
    <property type="match status" value="1"/>
</dbReference>
<comment type="similarity">
    <text evidence="3">Belongs to the RBT5 family.</text>
</comment>
<evidence type="ECO:0000256" key="9">
    <source>
        <dbReference type="ARBA" id="ARBA00022729"/>
    </source>
</evidence>
<accession>A0A7C8M368</accession>
<dbReference type="AlphaFoldDB" id="A0A7C8M368"/>
<dbReference type="GO" id="GO:0046872">
    <property type="term" value="F:metal ion binding"/>
    <property type="evidence" value="ECO:0007669"/>
    <property type="project" value="UniProtKB-UniRule"/>
</dbReference>
<dbReference type="InterPro" id="IPR008427">
    <property type="entry name" value="Extracellular_membr_CFEM_dom"/>
</dbReference>
<dbReference type="SMART" id="SM00747">
    <property type="entry name" value="CFEM"/>
    <property type="match status" value="1"/>
</dbReference>
<proteinExistence type="inferred from homology"/>
<evidence type="ECO:0000256" key="10">
    <source>
        <dbReference type="ARBA" id="ARBA00023004"/>
    </source>
</evidence>
<sequence length="116" mass="11996">MKSFALLVVGAGVAIAQSLADLPQCGQTCISNMLSIAQREFSCQPGDAACYCSDARFGLGVRDCANEACSADEAGQVISYGSTYCPLLLPALLQALVPCPSLPPPWHPSPLPLPAS</sequence>
<evidence type="ECO:0000256" key="15">
    <source>
        <dbReference type="PROSITE-ProRule" id="PRU01356"/>
    </source>
</evidence>
<feature type="disulfide bond" evidence="15">
    <location>
        <begin position="52"/>
        <end position="85"/>
    </location>
</feature>
<feature type="binding site" description="axial binding residue" evidence="15">
    <location>
        <position position="47"/>
    </location>
    <ligand>
        <name>heme</name>
        <dbReference type="ChEBI" id="CHEBI:30413"/>
    </ligand>
    <ligandPart>
        <name>Fe</name>
        <dbReference type="ChEBI" id="CHEBI:18248"/>
    </ligandPart>
</feature>
<name>A0A7C8M368_9PLEO</name>
<comment type="caution">
    <text evidence="15">Lacks conserved residue(s) required for the propagation of feature annotation.</text>
</comment>
<keyword evidence="10 15" id="KW-0408">Iron</keyword>
<dbReference type="EMBL" id="JAADJZ010000029">
    <property type="protein sequence ID" value="KAF2866175.1"/>
    <property type="molecule type" value="Genomic_DNA"/>
</dbReference>
<keyword evidence="19" id="KW-1185">Reference proteome</keyword>
<feature type="domain" description="CFEM" evidence="17">
    <location>
        <begin position="1"/>
        <end position="116"/>
    </location>
</feature>
<keyword evidence="13" id="KW-0325">Glycoprotein</keyword>
<evidence type="ECO:0000256" key="1">
    <source>
        <dbReference type="ARBA" id="ARBA00004609"/>
    </source>
</evidence>
<dbReference type="InterPro" id="IPR051735">
    <property type="entry name" value="CFEM_domain"/>
</dbReference>
<dbReference type="OrthoDB" id="1193027at2759"/>
<feature type="signal peptide" evidence="16">
    <location>
        <begin position="1"/>
        <end position="20"/>
    </location>
</feature>
<evidence type="ECO:0000313" key="18">
    <source>
        <dbReference type="EMBL" id="KAF2866175.1"/>
    </source>
</evidence>
<feature type="disulfide bond" evidence="15">
    <location>
        <begin position="43"/>
        <end position="50"/>
    </location>
</feature>
<keyword evidence="14" id="KW-0449">Lipoprotein</keyword>
<evidence type="ECO:0000256" key="11">
    <source>
        <dbReference type="ARBA" id="ARBA00023136"/>
    </source>
</evidence>
<dbReference type="GO" id="GO:0005576">
    <property type="term" value="C:extracellular region"/>
    <property type="evidence" value="ECO:0007669"/>
    <property type="project" value="UniProtKB-SubCell"/>
</dbReference>
<evidence type="ECO:0000256" key="16">
    <source>
        <dbReference type="SAM" id="SignalP"/>
    </source>
</evidence>
<keyword evidence="4" id="KW-1003">Cell membrane</keyword>
<evidence type="ECO:0000256" key="8">
    <source>
        <dbReference type="ARBA" id="ARBA00022723"/>
    </source>
</evidence>
<comment type="subcellular location">
    <subcellularLocation>
        <location evidence="1">Cell membrane</location>
        <topology evidence="1">Lipid-anchor</topology>
        <topology evidence="1">GPI-anchor</topology>
    </subcellularLocation>
    <subcellularLocation>
        <location evidence="2">Secreted</location>
    </subcellularLocation>
</comment>
<reference evidence="18 19" key="1">
    <citation type="submission" date="2020-01" db="EMBL/GenBank/DDBJ databases">
        <authorList>
            <consortium name="DOE Joint Genome Institute"/>
            <person name="Haridas S."/>
            <person name="Albert R."/>
            <person name="Binder M."/>
            <person name="Bloem J."/>
            <person name="Labutti K."/>
            <person name="Salamov A."/>
            <person name="Andreopoulos B."/>
            <person name="Baker S.E."/>
            <person name="Barry K."/>
            <person name="Bills G."/>
            <person name="Bluhm B.H."/>
            <person name="Cannon C."/>
            <person name="Castanera R."/>
            <person name="Culley D.E."/>
            <person name="Daum C."/>
            <person name="Ezra D."/>
            <person name="Gonzalez J.B."/>
            <person name="Henrissat B."/>
            <person name="Kuo A."/>
            <person name="Liang C."/>
            <person name="Lipzen A."/>
            <person name="Lutzoni F."/>
            <person name="Magnuson J."/>
            <person name="Mondo S."/>
            <person name="Nolan M."/>
            <person name="Ohm R."/>
            <person name="Pangilinan J."/>
            <person name="Park H.-J.H."/>
            <person name="Ramirez L."/>
            <person name="Alfaro M."/>
            <person name="Sun H."/>
            <person name="Tritt A."/>
            <person name="Yoshinaga Y."/>
            <person name="Zwiers L.-H.L."/>
            <person name="Turgeon B.G."/>
            <person name="Goodwin S.B."/>
            <person name="Spatafora J.W."/>
            <person name="Crous P.W."/>
            <person name="Grigoriev I.V."/>
        </authorList>
    </citation>
    <scope>NUCLEOTIDE SEQUENCE [LARGE SCALE GENOMIC DNA]</scope>
    <source>
        <strain evidence="18 19">CBS 611.86</strain>
    </source>
</reference>
<dbReference type="GO" id="GO:0005886">
    <property type="term" value="C:plasma membrane"/>
    <property type="evidence" value="ECO:0007669"/>
    <property type="project" value="UniProtKB-SubCell"/>
</dbReference>
<keyword evidence="12 15" id="KW-1015">Disulfide bond</keyword>
<dbReference type="PROSITE" id="PS52012">
    <property type="entry name" value="CFEM"/>
    <property type="match status" value="1"/>
</dbReference>
<evidence type="ECO:0000256" key="14">
    <source>
        <dbReference type="ARBA" id="ARBA00023288"/>
    </source>
</evidence>
<evidence type="ECO:0000256" key="2">
    <source>
        <dbReference type="ARBA" id="ARBA00004613"/>
    </source>
</evidence>
<keyword evidence="8 15" id="KW-0479">Metal-binding</keyword>
<dbReference type="PANTHER" id="PTHR37928">
    <property type="entry name" value="CFEM DOMAIN PROTEIN (AFU_ORTHOLOGUE AFUA_6G14090)"/>
    <property type="match status" value="1"/>
</dbReference>
<feature type="chain" id="PRO_5028840313" description="CFEM domain-containing protein" evidence="16">
    <location>
        <begin position="21"/>
        <end position="116"/>
    </location>
</feature>
<keyword evidence="7" id="KW-0336">GPI-anchor</keyword>
<keyword evidence="9 16" id="KW-0732">Signal</keyword>
<protein>
    <recommendedName>
        <fullName evidence="17">CFEM domain-containing protein</fullName>
    </recommendedName>
</protein>
<evidence type="ECO:0000256" key="12">
    <source>
        <dbReference type="ARBA" id="ARBA00023157"/>
    </source>
</evidence>
<dbReference type="Proteomes" id="UP000481861">
    <property type="component" value="Unassembled WGS sequence"/>
</dbReference>
<dbReference type="GO" id="GO:0098552">
    <property type="term" value="C:side of membrane"/>
    <property type="evidence" value="ECO:0007669"/>
    <property type="project" value="UniProtKB-KW"/>
</dbReference>
<evidence type="ECO:0000256" key="4">
    <source>
        <dbReference type="ARBA" id="ARBA00022475"/>
    </source>
</evidence>
<evidence type="ECO:0000256" key="13">
    <source>
        <dbReference type="ARBA" id="ARBA00023180"/>
    </source>
</evidence>
<gene>
    <name evidence="18" type="ORF">BDV95DRAFT_214712</name>
</gene>
<evidence type="ECO:0000259" key="17">
    <source>
        <dbReference type="PROSITE" id="PS52012"/>
    </source>
</evidence>
<keyword evidence="5" id="KW-0964">Secreted</keyword>
<comment type="caution">
    <text evidence="18">The sequence shown here is derived from an EMBL/GenBank/DDBJ whole genome shotgun (WGS) entry which is preliminary data.</text>
</comment>
<keyword evidence="11" id="KW-0472">Membrane</keyword>